<evidence type="ECO:0000256" key="5">
    <source>
        <dbReference type="ARBA" id="ARBA00022801"/>
    </source>
</evidence>
<evidence type="ECO:0000256" key="3">
    <source>
        <dbReference type="ARBA" id="ARBA00022490"/>
    </source>
</evidence>
<dbReference type="RefSeq" id="WP_238242689.1">
    <property type="nucleotide sequence ID" value="NZ_BPQP01000009.1"/>
</dbReference>
<dbReference type="InterPro" id="IPR000816">
    <property type="entry name" value="Peptidase_C15"/>
</dbReference>
<evidence type="ECO:0000313" key="9">
    <source>
        <dbReference type="EMBL" id="GJD93486.1"/>
    </source>
</evidence>
<sequence length="211" mass="22954">MTRPALLVTGFGPFPGVPVNPSERLARRVAALPRLRLSLGAAPRLLVLRTAYDAIPAQLESALRAGPAAVLMIGVAKRARRVRVEVRALNRASRLFPDASGRVARHLALEAGGPPERRCREAGRVLAGLRRSGLGAVRSQDAGRYLCNAAYFRALREDIPVVFLHIPPAPAPDPNRPGRRNLRRRRSALDGLAEAVAAAAVLLMRRDTRRR</sequence>
<dbReference type="PANTHER" id="PTHR23402">
    <property type="entry name" value="PROTEASE FAMILY C15 PYROGLUTAMYL-PEPTIDASE I-RELATED"/>
    <property type="match status" value="1"/>
</dbReference>
<keyword evidence="6" id="KW-0788">Thiol protease</keyword>
<gene>
    <name evidence="9" type="primary">pcp</name>
    <name evidence="9" type="ORF">OCOJLMKI_0681</name>
</gene>
<keyword evidence="10" id="KW-1185">Reference proteome</keyword>
<proteinExistence type="inferred from homology"/>
<dbReference type="EMBL" id="BPQP01000009">
    <property type="protein sequence ID" value="GJD93486.1"/>
    <property type="molecule type" value="Genomic_DNA"/>
</dbReference>
<keyword evidence="4" id="KW-0645">Protease</keyword>
<dbReference type="Proteomes" id="UP001055125">
    <property type="component" value="Unassembled WGS sequence"/>
</dbReference>
<evidence type="ECO:0000256" key="2">
    <source>
        <dbReference type="ARBA" id="ARBA00019191"/>
    </source>
</evidence>
<dbReference type="PRINTS" id="PR00706">
    <property type="entry name" value="PYROGLUPTASE"/>
</dbReference>
<dbReference type="SUPFAM" id="SSF53182">
    <property type="entry name" value="Pyrrolidone carboxyl peptidase (pyroglutamate aminopeptidase)"/>
    <property type="match status" value="1"/>
</dbReference>
<name>A0ABQ4RRT7_9HYPH</name>
<evidence type="ECO:0000256" key="6">
    <source>
        <dbReference type="ARBA" id="ARBA00022807"/>
    </source>
</evidence>
<keyword evidence="3" id="KW-0963">Cytoplasm</keyword>
<reference evidence="9" key="1">
    <citation type="journal article" date="2021" name="Front. Microbiol.">
        <title>Comprehensive Comparative Genomics and Phenotyping of Methylobacterium Species.</title>
        <authorList>
            <person name="Alessa O."/>
            <person name="Ogura Y."/>
            <person name="Fujitani Y."/>
            <person name="Takami H."/>
            <person name="Hayashi T."/>
            <person name="Sahin N."/>
            <person name="Tani A."/>
        </authorList>
    </citation>
    <scope>NUCLEOTIDE SEQUENCE</scope>
    <source>
        <strain evidence="9">DSM 19015</strain>
    </source>
</reference>
<evidence type="ECO:0000256" key="7">
    <source>
        <dbReference type="ARBA" id="ARBA00030836"/>
    </source>
</evidence>
<accession>A0ABQ4RRT7</accession>
<evidence type="ECO:0000256" key="8">
    <source>
        <dbReference type="ARBA" id="ARBA00031559"/>
    </source>
</evidence>
<dbReference type="Pfam" id="PF01470">
    <property type="entry name" value="Peptidase_C15"/>
    <property type="match status" value="1"/>
</dbReference>
<protein>
    <recommendedName>
        <fullName evidence="2">Pyrrolidone-carboxylate peptidase</fullName>
    </recommendedName>
    <alternativeName>
        <fullName evidence="7">5-oxoprolyl-peptidase</fullName>
    </alternativeName>
    <alternativeName>
        <fullName evidence="8">Pyroglutamyl-peptidase I</fullName>
    </alternativeName>
</protein>
<reference evidence="9" key="2">
    <citation type="submission" date="2021-08" db="EMBL/GenBank/DDBJ databases">
        <authorList>
            <person name="Tani A."/>
            <person name="Ola A."/>
            <person name="Ogura Y."/>
            <person name="Katsura K."/>
            <person name="Hayashi T."/>
        </authorList>
    </citation>
    <scope>NUCLEOTIDE SEQUENCE</scope>
    <source>
        <strain evidence="9">DSM 19015</strain>
    </source>
</reference>
<dbReference type="InterPro" id="IPR036440">
    <property type="entry name" value="Peptidase_C15-like_sf"/>
</dbReference>
<evidence type="ECO:0000313" key="10">
    <source>
        <dbReference type="Proteomes" id="UP001055125"/>
    </source>
</evidence>
<dbReference type="Gene3D" id="3.40.630.20">
    <property type="entry name" value="Peptidase C15, pyroglutamyl peptidase I-like"/>
    <property type="match status" value="1"/>
</dbReference>
<comment type="similarity">
    <text evidence="1">Belongs to the peptidase C15 family.</text>
</comment>
<dbReference type="PANTHER" id="PTHR23402:SF1">
    <property type="entry name" value="PYROGLUTAMYL-PEPTIDASE I"/>
    <property type="match status" value="1"/>
</dbReference>
<evidence type="ECO:0000256" key="4">
    <source>
        <dbReference type="ARBA" id="ARBA00022670"/>
    </source>
</evidence>
<evidence type="ECO:0000256" key="1">
    <source>
        <dbReference type="ARBA" id="ARBA00006641"/>
    </source>
</evidence>
<keyword evidence="5" id="KW-0378">Hydrolase</keyword>
<organism evidence="9 10">
    <name type="scientific">Methylobacterium iners</name>
    <dbReference type="NCBI Taxonomy" id="418707"/>
    <lineage>
        <taxon>Bacteria</taxon>
        <taxon>Pseudomonadati</taxon>
        <taxon>Pseudomonadota</taxon>
        <taxon>Alphaproteobacteria</taxon>
        <taxon>Hyphomicrobiales</taxon>
        <taxon>Methylobacteriaceae</taxon>
        <taxon>Methylobacterium</taxon>
    </lineage>
</organism>
<dbReference type="InterPro" id="IPR016125">
    <property type="entry name" value="Peptidase_C15-like"/>
</dbReference>
<comment type="caution">
    <text evidence="9">The sequence shown here is derived from an EMBL/GenBank/DDBJ whole genome shotgun (WGS) entry which is preliminary data.</text>
</comment>